<dbReference type="EMBL" id="JBHTLQ010000005">
    <property type="protein sequence ID" value="MFD1189568.1"/>
    <property type="molecule type" value="Genomic_DNA"/>
</dbReference>
<dbReference type="PANTHER" id="PTHR37418:SF2">
    <property type="entry name" value="3-KETO-5-AMINOHEXANOATE CLEAVAGE ENZYME"/>
    <property type="match status" value="1"/>
</dbReference>
<evidence type="ECO:0000256" key="1">
    <source>
        <dbReference type="ARBA" id="ARBA00001947"/>
    </source>
</evidence>
<organism evidence="5 6">
    <name type="scientific">Phenylobacterium conjunctum</name>
    <dbReference type="NCBI Taxonomy" id="1298959"/>
    <lineage>
        <taxon>Bacteria</taxon>
        <taxon>Pseudomonadati</taxon>
        <taxon>Pseudomonadota</taxon>
        <taxon>Alphaproteobacteria</taxon>
        <taxon>Caulobacterales</taxon>
        <taxon>Caulobacteraceae</taxon>
        <taxon>Phenylobacterium</taxon>
    </lineage>
</organism>
<dbReference type="InterPro" id="IPR013785">
    <property type="entry name" value="Aldolase_TIM"/>
</dbReference>
<dbReference type="PANTHER" id="PTHR37418">
    <property type="entry name" value="3-KETO-5-AMINOHEXANOATE CLEAVAGE ENZYME-RELATED"/>
    <property type="match status" value="1"/>
</dbReference>
<evidence type="ECO:0000256" key="4">
    <source>
        <dbReference type="ARBA" id="ARBA00022833"/>
    </source>
</evidence>
<keyword evidence="3" id="KW-0479">Metal-binding</keyword>
<proteinExistence type="predicted"/>
<dbReference type="RefSeq" id="WP_377352438.1">
    <property type="nucleotide sequence ID" value="NZ_JBHTLQ010000005.1"/>
</dbReference>
<evidence type="ECO:0000313" key="6">
    <source>
        <dbReference type="Proteomes" id="UP001597216"/>
    </source>
</evidence>
<dbReference type="Proteomes" id="UP001597216">
    <property type="component" value="Unassembled WGS sequence"/>
</dbReference>
<dbReference type="Pfam" id="PF05853">
    <property type="entry name" value="BKACE"/>
    <property type="match status" value="1"/>
</dbReference>
<accession>A0ABW3SXC1</accession>
<evidence type="ECO:0000256" key="2">
    <source>
        <dbReference type="ARBA" id="ARBA00022679"/>
    </source>
</evidence>
<dbReference type="InterPro" id="IPR008567">
    <property type="entry name" value="BKACE"/>
</dbReference>
<evidence type="ECO:0000256" key="3">
    <source>
        <dbReference type="ARBA" id="ARBA00022723"/>
    </source>
</evidence>
<name>A0ABW3SXC1_9CAUL</name>
<reference evidence="6" key="1">
    <citation type="journal article" date="2019" name="Int. J. Syst. Evol. Microbiol.">
        <title>The Global Catalogue of Microorganisms (GCM) 10K type strain sequencing project: providing services to taxonomists for standard genome sequencing and annotation.</title>
        <authorList>
            <consortium name="The Broad Institute Genomics Platform"/>
            <consortium name="The Broad Institute Genome Sequencing Center for Infectious Disease"/>
            <person name="Wu L."/>
            <person name="Ma J."/>
        </authorList>
    </citation>
    <scope>NUCLEOTIDE SEQUENCE [LARGE SCALE GENOMIC DNA]</scope>
    <source>
        <strain evidence="6">CCUG 55074</strain>
    </source>
</reference>
<keyword evidence="2" id="KW-0808">Transferase</keyword>
<comment type="caution">
    <text evidence="5">The sequence shown here is derived from an EMBL/GenBank/DDBJ whole genome shotgun (WGS) entry which is preliminary data.</text>
</comment>
<gene>
    <name evidence="5" type="ORF">ACFQ27_03170</name>
</gene>
<protein>
    <submittedName>
        <fullName evidence="5">3-keto-5-aminohexanoate cleavage protein</fullName>
    </submittedName>
</protein>
<evidence type="ECO:0000313" key="5">
    <source>
        <dbReference type="EMBL" id="MFD1189568.1"/>
    </source>
</evidence>
<dbReference type="Gene3D" id="3.20.20.70">
    <property type="entry name" value="Aldolase class I"/>
    <property type="match status" value="1"/>
</dbReference>
<keyword evidence="4" id="KW-0862">Zinc</keyword>
<keyword evidence="6" id="KW-1185">Reference proteome</keyword>
<sequence>MVPLIIEAALNGGTPKSRQPHTPKTPVEIATDSLAALAAGAGVVHTHIQGYTATGDAAAQEYWAGWAPVLDQQPDAILYATVAGGKSAEDRFGHYRDLARRGMRMGALDPGSVNLATHGDDGLPGTTSFVYQTSYKDIAWLTDVLAAEKLGPSIAVYEPGFLRATLAYHRAGRLPKGAFVKFYFGGAYNMLDGQKSDITFGLPPTQKALEAYLEMMEGCDLPWAVTILGGCVAETGLAKLAIERGGHVRVGLEDYAGPRTPTNAELVAEIVEMAKAAGRPVATSAQTAEILGLPA</sequence>
<comment type="cofactor">
    <cofactor evidence="1">
        <name>Zn(2+)</name>
        <dbReference type="ChEBI" id="CHEBI:29105"/>
    </cofactor>
</comment>